<dbReference type="OrthoDB" id="5040840at2759"/>
<dbReference type="EMBL" id="NAJN01002132">
    <property type="protein sequence ID" value="TKA57281.1"/>
    <property type="molecule type" value="Genomic_DNA"/>
</dbReference>
<accession>A0A4U0W4M5</accession>
<feature type="domain" description="HAT C-terminal dimerisation" evidence="1">
    <location>
        <begin position="8"/>
        <end position="72"/>
    </location>
</feature>
<feature type="domain" description="CHAT" evidence="2">
    <location>
        <begin position="746"/>
        <end position="1060"/>
    </location>
</feature>
<dbReference type="InterPro" id="IPR008906">
    <property type="entry name" value="HATC_C_dom"/>
</dbReference>
<dbReference type="PANTHER" id="PTHR47611:SF1">
    <property type="entry name" value="CCHC-TYPE DOMAIN-CONTAINING PROTEIN"/>
    <property type="match status" value="1"/>
</dbReference>
<dbReference type="Pfam" id="PF05699">
    <property type="entry name" value="Dimer_Tnp_hAT"/>
    <property type="match status" value="1"/>
</dbReference>
<dbReference type="InterPro" id="IPR012337">
    <property type="entry name" value="RNaseH-like_sf"/>
</dbReference>
<proteinExistence type="predicted"/>
<dbReference type="Pfam" id="PF12770">
    <property type="entry name" value="CHAT"/>
    <property type="match status" value="1"/>
</dbReference>
<reference evidence="3 4" key="1">
    <citation type="submission" date="2017-03" db="EMBL/GenBank/DDBJ databases">
        <title>Genomes of endolithic fungi from Antarctica.</title>
        <authorList>
            <person name="Coleine C."/>
            <person name="Masonjones S."/>
            <person name="Stajich J.E."/>
        </authorList>
    </citation>
    <scope>NUCLEOTIDE SEQUENCE [LARGE SCALE GENOMIC DNA]</scope>
    <source>
        <strain evidence="3 4">CCFEE 5187</strain>
    </source>
</reference>
<evidence type="ECO:0000313" key="4">
    <source>
        <dbReference type="Proteomes" id="UP000308768"/>
    </source>
</evidence>
<evidence type="ECO:0000259" key="1">
    <source>
        <dbReference type="Pfam" id="PF05699"/>
    </source>
</evidence>
<name>A0A4U0W4M5_9PEZI</name>
<keyword evidence="4" id="KW-1185">Reference proteome</keyword>
<evidence type="ECO:0008006" key="5">
    <source>
        <dbReference type="Google" id="ProtNLM"/>
    </source>
</evidence>
<feature type="non-terminal residue" evidence="3">
    <location>
        <position position="1"/>
    </location>
</feature>
<dbReference type="SUPFAM" id="SSF53098">
    <property type="entry name" value="Ribonuclease H-like"/>
    <property type="match status" value="1"/>
</dbReference>
<comment type="caution">
    <text evidence="3">The sequence shown here is derived from an EMBL/GenBank/DDBJ whole genome shotgun (WGS) entry which is preliminary data.</text>
</comment>
<organism evidence="3 4">
    <name type="scientific">Cryomyces minteri</name>
    <dbReference type="NCBI Taxonomy" id="331657"/>
    <lineage>
        <taxon>Eukaryota</taxon>
        <taxon>Fungi</taxon>
        <taxon>Dikarya</taxon>
        <taxon>Ascomycota</taxon>
        <taxon>Pezizomycotina</taxon>
        <taxon>Dothideomycetes</taxon>
        <taxon>Dothideomycetes incertae sedis</taxon>
        <taxon>Cryomyces</taxon>
    </lineage>
</organism>
<sequence length="1066" mass="118865">DVVDPDEINDDPLAWWIEQAKKPKNPYPTLTKMAFDLFSIPAMSADCERVFSQAKKVVTDERNRLTAATIEANDGHAEDSTSLLKSASDELEAASSLFQGDYIYTQIVKTHQLLLDISANNNAEISARASDIGNAGLQTKDISTAQFAGLLMLRLGRKHFLEYKSTEKALMCCACARACFNGLGDHFLELQALTAHAELLYVIGSLDVACAKICEGRRLFPGALQQLDMAIERAKGSGKSCTVQGLRNNARKSFDLAVAKIYGSNSSALQEWELERDRLCPDEDDLVGFLKNLMSRPTAFPRSRGMEGAPSNIDMSTVSVVVEKLKESQKDMEMLRNDYFESLAKSQRALQLFADVDRSEKHLQEFLDRSKRYATAGLALLHHFQLVTLSLLGRFEEARRILPRAVPISHGGQSVEELVIFPDNEGPLAILQRDRVKYLAERSVAQCFVTKHWQLGSTVLGKVKDVPGFLKPDEMSQNSDAWQLMVWVASIQKHNSELEAAFDWYLQAREILETQRSQTSDPDARRGSFATIHSGELFFGLAEIALRFAESENGQDSVRPLQRWKLPGPTWREQALLFLEQGRARALLDLLIAEEEVDTKTLQDWSATSYRVRLLAESLTLPSKVRDEAISEATSKLRIETTELSKIEMVLDKHHRGLASVLSSVSYIPDVKTLYGGIPANAVVLHINLSRDGLVVFCMMSDGIAHIHKSSTTDIDIRRTAVRYLEAIRSRKEETRLPLNQCAEAVKRLSEDIIEPFAHFIKAKHHIIFIPSHSLNKFPFAVLTLDNKPLFLRNAVSVVPSLSALQHLVSKQSPRREISVAVVANLGTGDQNAVEQPPPLAAIEAVNIARVFNCEPKDAGILNADSFEHPYQEHDLVHITTHGLQSGTSAWQSSITLQGQFRVLDLGRMRSKAALVVFAACVSGIRKDTTGNDVLGFSHAVLASGASAFVGGLWDVNDQVSMLIMLFFYKRLAKRETDASLADCWQRAQIELYELDKDRAIAALREARDVWNQAKGAAFISKEVWRKSKRNIDFAIEDLEGENVLDYKHPYFWAPFVLIGHGGLVL</sequence>
<evidence type="ECO:0000259" key="2">
    <source>
        <dbReference type="Pfam" id="PF12770"/>
    </source>
</evidence>
<gene>
    <name evidence="3" type="ORF">B0A49_13659</name>
</gene>
<dbReference type="STRING" id="331657.A0A4U0W4M5"/>
<dbReference type="GO" id="GO:0046983">
    <property type="term" value="F:protein dimerization activity"/>
    <property type="evidence" value="ECO:0007669"/>
    <property type="project" value="InterPro"/>
</dbReference>
<dbReference type="Proteomes" id="UP000308768">
    <property type="component" value="Unassembled WGS sequence"/>
</dbReference>
<protein>
    <recommendedName>
        <fullName evidence="5">CHAT domain-containing protein</fullName>
    </recommendedName>
</protein>
<dbReference type="PANTHER" id="PTHR47611">
    <property type="entry name" value="HAT DIMERISATION DOMAIN, C-TERMINAL"/>
    <property type="match status" value="1"/>
</dbReference>
<evidence type="ECO:0000313" key="3">
    <source>
        <dbReference type="EMBL" id="TKA57281.1"/>
    </source>
</evidence>
<dbReference type="InterPro" id="IPR024983">
    <property type="entry name" value="CHAT_dom"/>
</dbReference>
<dbReference type="AlphaFoldDB" id="A0A4U0W4M5"/>